<dbReference type="EMBL" id="LFDV01000002">
    <property type="protein sequence ID" value="KTB49043.1"/>
    <property type="molecule type" value="Genomic_DNA"/>
</dbReference>
<dbReference type="PRINTS" id="PR00097">
    <property type="entry name" value="ANTSNTHASEII"/>
</dbReference>
<comment type="function">
    <text evidence="11">Small subunit of the glutamine-dependent carbamoyl phosphate synthetase (CPSase). CPSase catalyzes the formation of carbamoyl phosphate from the ammonia moiety of glutamine, carbonate, and phosphate donated by ATP, constituting the first step of 2 biosynthetic pathways, one leading to arginine and/or urea and the other to pyrimidine nucleotides. The small subunit (glutamine amidotransferase) binds and cleaves glutamine to supply the large subunit with the substrate ammonia.</text>
</comment>
<evidence type="ECO:0000256" key="7">
    <source>
        <dbReference type="ARBA" id="ARBA00022962"/>
    </source>
</evidence>
<comment type="similarity">
    <text evidence="3 11">Belongs to the CarA family.</text>
</comment>
<dbReference type="PANTHER" id="PTHR43418">
    <property type="entry name" value="MULTIFUNCTIONAL TRYPTOPHAN BIOSYNTHESIS PROTEIN-RELATED"/>
    <property type="match status" value="1"/>
</dbReference>
<feature type="region of interest" description="CPSase" evidence="11">
    <location>
        <begin position="1"/>
        <end position="178"/>
    </location>
</feature>
<feature type="binding site" evidence="11">
    <location>
        <position position="299"/>
    </location>
    <ligand>
        <name>L-glutamine</name>
        <dbReference type="ChEBI" id="CHEBI:58359"/>
    </ligand>
</feature>
<feature type="binding site" evidence="11">
    <location>
        <position position="297"/>
    </location>
    <ligand>
        <name>L-glutamine</name>
        <dbReference type="ChEBI" id="CHEBI:58359"/>
    </ligand>
</feature>
<dbReference type="SUPFAM" id="SSF52021">
    <property type="entry name" value="Carbamoyl phosphate synthetase, small subunit N-terminal domain"/>
    <property type="match status" value="1"/>
</dbReference>
<comment type="catalytic activity">
    <reaction evidence="10 11">
        <text>L-glutamine + H2O = L-glutamate + NH4(+)</text>
        <dbReference type="Rhea" id="RHEA:15889"/>
        <dbReference type="ChEBI" id="CHEBI:15377"/>
        <dbReference type="ChEBI" id="CHEBI:28938"/>
        <dbReference type="ChEBI" id="CHEBI:29985"/>
        <dbReference type="ChEBI" id="CHEBI:58359"/>
    </reaction>
</comment>
<comment type="caution">
    <text evidence="13">The sequence shown here is derived from an EMBL/GenBank/DDBJ whole genome shotgun (WGS) entry which is preliminary data.</text>
</comment>
<dbReference type="GO" id="GO:0006207">
    <property type="term" value="P:'de novo' pyrimidine nucleobase biosynthetic process"/>
    <property type="evidence" value="ECO:0007669"/>
    <property type="project" value="InterPro"/>
</dbReference>
<dbReference type="SMART" id="SM01097">
    <property type="entry name" value="CPSase_sm_chain"/>
    <property type="match status" value="1"/>
</dbReference>
<feature type="active site" evidence="11">
    <location>
        <position position="340"/>
    </location>
</feature>
<dbReference type="CDD" id="cd01744">
    <property type="entry name" value="GATase1_CPSase"/>
    <property type="match status" value="1"/>
</dbReference>
<name>A0A0W0GKI2_9CHLR</name>
<feature type="binding site" evidence="11">
    <location>
        <position position="256"/>
    </location>
    <ligand>
        <name>L-glutamine</name>
        <dbReference type="ChEBI" id="CHEBI:58359"/>
    </ligand>
</feature>
<evidence type="ECO:0000256" key="11">
    <source>
        <dbReference type="HAMAP-Rule" id="MF_01209"/>
    </source>
</evidence>
<comment type="catalytic activity">
    <reaction evidence="9 11">
        <text>hydrogencarbonate + L-glutamine + 2 ATP + H2O = carbamoyl phosphate + L-glutamate + 2 ADP + phosphate + 2 H(+)</text>
        <dbReference type="Rhea" id="RHEA:18633"/>
        <dbReference type="ChEBI" id="CHEBI:15377"/>
        <dbReference type="ChEBI" id="CHEBI:15378"/>
        <dbReference type="ChEBI" id="CHEBI:17544"/>
        <dbReference type="ChEBI" id="CHEBI:29985"/>
        <dbReference type="ChEBI" id="CHEBI:30616"/>
        <dbReference type="ChEBI" id="CHEBI:43474"/>
        <dbReference type="ChEBI" id="CHEBI:58228"/>
        <dbReference type="ChEBI" id="CHEBI:58359"/>
        <dbReference type="ChEBI" id="CHEBI:456216"/>
        <dbReference type="EC" id="6.3.5.5"/>
    </reaction>
</comment>
<dbReference type="PRINTS" id="PR00099">
    <property type="entry name" value="CPSGATASE"/>
</dbReference>
<dbReference type="Proteomes" id="UP000053947">
    <property type="component" value="Unassembled WGS sequence"/>
</dbReference>
<dbReference type="FunFam" id="3.50.30.20:FF:000001">
    <property type="entry name" value="Carbamoyl-phosphate synthase small chain"/>
    <property type="match status" value="1"/>
</dbReference>
<dbReference type="RefSeq" id="WP_058439943.1">
    <property type="nucleotide sequence ID" value="NZ_KQ758903.1"/>
</dbReference>
<dbReference type="UniPathway" id="UPA00070">
    <property type="reaction ID" value="UER00115"/>
</dbReference>
<dbReference type="GO" id="GO:0006541">
    <property type="term" value="P:glutamine metabolic process"/>
    <property type="evidence" value="ECO:0007669"/>
    <property type="project" value="InterPro"/>
</dbReference>
<dbReference type="InterPro" id="IPR036480">
    <property type="entry name" value="CarbP_synth_ssu_N_sf"/>
</dbReference>
<feature type="binding site" evidence="11">
    <location>
        <position position="259"/>
    </location>
    <ligand>
        <name>L-glutamine</name>
        <dbReference type="ChEBI" id="CHEBI:58359"/>
    </ligand>
</feature>
<evidence type="ECO:0000256" key="4">
    <source>
        <dbReference type="ARBA" id="ARBA00022598"/>
    </source>
</evidence>
<feature type="binding site" evidence="11">
    <location>
        <position position="229"/>
    </location>
    <ligand>
        <name>L-glutamine</name>
        <dbReference type="ChEBI" id="CHEBI:58359"/>
    </ligand>
</feature>
<gene>
    <name evidence="11" type="primary">carA</name>
    <name evidence="13" type="ORF">DEALK_18910</name>
</gene>
<dbReference type="NCBIfam" id="NF009475">
    <property type="entry name" value="PRK12838.1"/>
    <property type="match status" value="1"/>
</dbReference>
<sequence>MTKRAILVLADGSVFEGNSFGAEKDAFGEVVFATAMTGYQEMLTDPSFAGQILIPTYPLIGNYGVNPADWESDRVQVRGFVVREECADPSNYQCEATIEDYLKQGNTPGIWGLDTRAITRKIRSRGAMMGMITTDKTPGQALEMLLSFPDYGSTDFVKEVSAKEPYEWDSADLPDESPRVALLDCGCKFNIMRILRRHGCRVTAFPCTATAEEMLSINPDGILLSPGPGDPELLDYATATVKGLIDCGKPIMGICLGNQLVARAFGGRNFKLKFGHRGGNQPVKDLLTGRVHITAQNHGYAVDPESIEGSGLEVTHINLNDGTVEGMRHRTLPIFTIQYHSEASPGPLDNMYLFEDFMTLMGRTDAR</sequence>
<keyword evidence="8 11" id="KW-0665">Pyrimidine biosynthesis</keyword>
<comment type="subunit">
    <text evidence="11">Composed of two chains; the small (or glutamine) chain promotes the hydrolysis of glutamine to ammonia, which is used by the large (or ammonia) chain to synthesize carbamoyl phosphate. Tetramer of heterodimers (alpha,beta)4.</text>
</comment>
<organism evidence="13 14">
    <name type="scientific">Dehalogenimonas alkenigignens</name>
    <dbReference type="NCBI Taxonomy" id="1217799"/>
    <lineage>
        <taxon>Bacteria</taxon>
        <taxon>Bacillati</taxon>
        <taxon>Chloroflexota</taxon>
        <taxon>Dehalococcoidia</taxon>
        <taxon>Dehalococcoidales</taxon>
        <taxon>Dehalococcoidaceae</taxon>
        <taxon>Dehalogenimonas</taxon>
    </lineage>
</organism>
<dbReference type="PANTHER" id="PTHR43418:SF7">
    <property type="entry name" value="CARBAMOYL-PHOSPHATE SYNTHASE SMALL CHAIN"/>
    <property type="match status" value="1"/>
</dbReference>
<dbReference type="InterPro" id="IPR002474">
    <property type="entry name" value="CarbamoylP_synth_ssu_N"/>
</dbReference>
<dbReference type="GO" id="GO:0005524">
    <property type="term" value="F:ATP binding"/>
    <property type="evidence" value="ECO:0007669"/>
    <property type="project" value="UniProtKB-UniRule"/>
</dbReference>
<dbReference type="AlphaFoldDB" id="A0A0W0GKI2"/>
<evidence type="ECO:0000256" key="2">
    <source>
        <dbReference type="ARBA" id="ARBA00005077"/>
    </source>
</evidence>
<evidence type="ECO:0000313" key="14">
    <source>
        <dbReference type="Proteomes" id="UP000053947"/>
    </source>
</evidence>
<dbReference type="SUPFAM" id="SSF52317">
    <property type="entry name" value="Class I glutamine amidotransferase-like"/>
    <property type="match status" value="1"/>
</dbReference>
<evidence type="ECO:0000256" key="10">
    <source>
        <dbReference type="ARBA" id="ARBA00049285"/>
    </source>
</evidence>
<dbReference type="EC" id="6.3.5.5" evidence="11"/>
<dbReference type="Pfam" id="PF00988">
    <property type="entry name" value="CPSase_sm_chain"/>
    <property type="match status" value="1"/>
</dbReference>
<dbReference type="Gene3D" id="3.40.50.880">
    <property type="match status" value="1"/>
</dbReference>
<keyword evidence="6 11" id="KW-0067">ATP-binding</keyword>
<evidence type="ECO:0000256" key="5">
    <source>
        <dbReference type="ARBA" id="ARBA00022741"/>
    </source>
</evidence>
<feature type="binding site" evidence="11">
    <location>
        <position position="300"/>
    </location>
    <ligand>
        <name>L-glutamine</name>
        <dbReference type="ChEBI" id="CHEBI:58359"/>
    </ligand>
</feature>
<dbReference type="STRING" id="1217799.DEALK_18910"/>
<dbReference type="GO" id="GO:0004088">
    <property type="term" value="F:carbamoyl-phosphate synthase (glutamine-hydrolyzing) activity"/>
    <property type="evidence" value="ECO:0007669"/>
    <property type="project" value="UniProtKB-UniRule"/>
</dbReference>
<dbReference type="Pfam" id="PF00117">
    <property type="entry name" value="GATase"/>
    <property type="match status" value="1"/>
</dbReference>
<keyword evidence="5 11" id="KW-0547">Nucleotide-binding</keyword>
<feature type="active site" evidence="11">
    <location>
        <position position="342"/>
    </location>
</feature>
<evidence type="ECO:0000256" key="9">
    <source>
        <dbReference type="ARBA" id="ARBA00048816"/>
    </source>
</evidence>
<dbReference type="InterPro" id="IPR035686">
    <property type="entry name" value="CPSase_GATase1"/>
</dbReference>
<comment type="pathway">
    <text evidence="1 11">Pyrimidine metabolism; UMP biosynthesis via de novo pathway; (S)-dihydroorotate from bicarbonate: step 1/3.</text>
</comment>
<dbReference type="OrthoDB" id="9804328at2"/>
<dbReference type="HAMAP" id="MF_01209">
    <property type="entry name" value="CPSase_S_chain"/>
    <property type="match status" value="1"/>
</dbReference>
<evidence type="ECO:0000259" key="12">
    <source>
        <dbReference type="SMART" id="SM01097"/>
    </source>
</evidence>
<dbReference type="GO" id="GO:0004359">
    <property type="term" value="F:glutaminase activity"/>
    <property type="evidence" value="ECO:0007669"/>
    <property type="project" value="RHEA"/>
</dbReference>
<feature type="domain" description="Carbamoyl-phosphate synthase small subunit N-terminal" evidence="12">
    <location>
        <begin position="3"/>
        <end position="133"/>
    </location>
</feature>
<evidence type="ECO:0000256" key="1">
    <source>
        <dbReference type="ARBA" id="ARBA00004812"/>
    </source>
</evidence>
<evidence type="ECO:0000256" key="6">
    <source>
        <dbReference type="ARBA" id="ARBA00022840"/>
    </source>
</evidence>
<dbReference type="GO" id="GO:0044205">
    <property type="term" value="P:'de novo' UMP biosynthetic process"/>
    <property type="evidence" value="ECO:0007669"/>
    <property type="project" value="UniProtKB-UniRule"/>
</dbReference>
<feature type="binding site" evidence="11">
    <location>
        <position position="47"/>
    </location>
    <ligand>
        <name>L-glutamine</name>
        <dbReference type="ChEBI" id="CHEBI:58359"/>
    </ligand>
</feature>
<keyword evidence="11" id="KW-0028">Amino-acid biosynthesis</keyword>
<dbReference type="UniPathway" id="UPA00068">
    <property type="reaction ID" value="UER00171"/>
</dbReference>
<evidence type="ECO:0000313" key="13">
    <source>
        <dbReference type="EMBL" id="KTB49043.1"/>
    </source>
</evidence>
<dbReference type="GO" id="GO:0006526">
    <property type="term" value="P:L-arginine biosynthetic process"/>
    <property type="evidence" value="ECO:0007669"/>
    <property type="project" value="UniProtKB-UniRule"/>
</dbReference>
<reference evidence="13 14" key="1">
    <citation type="submission" date="2015-06" db="EMBL/GenBank/DDBJ databases">
        <title>Genome sequence of the organohalide-respiring Dehalogenimonas alkenigignens type strain (IP3-3T).</title>
        <authorList>
            <person name="Key T.A."/>
            <person name="Richmond D.P."/>
            <person name="Bowman K.S."/>
            <person name="Cho Y.-J."/>
            <person name="Chun J."/>
            <person name="da Costa M.S."/>
            <person name="Rainey F.A."/>
            <person name="Moe W.M."/>
        </authorList>
    </citation>
    <scope>NUCLEOTIDE SEQUENCE [LARGE SCALE GENOMIC DNA]</scope>
    <source>
        <strain evidence="13 14">IP3-3</strain>
    </source>
</reference>
<dbReference type="PRINTS" id="PR00096">
    <property type="entry name" value="GATASE"/>
</dbReference>
<dbReference type="Gene3D" id="3.50.30.20">
    <property type="entry name" value="Carbamoyl-phosphate synthase small subunit, N-terminal domain"/>
    <property type="match status" value="1"/>
</dbReference>
<proteinExistence type="inferred from homology"/>
<keyword evidence="11" id="KW-0055">Arginine biosynthesis</keyword>
<feature type="active site" description="Nucleophile" evidence="11">
    <location>
        <position position="255"/>
    </location>
</feature>
<keyword evidence="14" id="KW-1185">Reference proteome</keyword>
<dbReference type="PATRIC" id="fig|1217799.6.peg.1946"/>
<dbReference type="InterPro" id="IPR006274">
    <property type="entry name" value="CarbamoylP_synth_ssu"/>
</dbReference>
<comment type="pathway">
    <text evidence="2 11">Amino-acid biosynthesis; L-arginine biosynthesis; carbamoyl phosphate from bicarbonate: step 1/1.</text>
</comment>
<evidence type="ECO:0000256" key="8">
    <source>
        <dbReference type="ARBA" id="ARBA00022975"/>
    </source>
</evidence>
<accession>A0A0W0GKI2</accession>
<dbReference type="PROSITE" id="PS51273">
    <property type="entry name" value="GATASE_TYPE_1"/>
    <property type="match status" value="1"/>
</dbReference>
<keyword evidence="7 11" id="KW-0315">Glutamine amidotransferase</keyword>
<dbReference type="NCBIfam" id="TIGR01368">
    <property type="entry name" value="CPSaseIIsmall"/>
    <property type="match status" value="1"/>
</dbReference>
<keyword evidence="4 11" id="KW-0436">Ligase</keyword>
<protein>
    <recommendedName>
        <fullName evidence="11">Carbamoyl phosphate synthase small chain</fullName>
        <ecNumber evidence="11">6.3.5.5</ecNumber>
    </recommendedName>
    <alternativeName>
        <fullName evidence="11">Carbamoyl phosphate synthetase glutamine chain</fullName>
    </alternativeName>
</protein>
<dbReference type="InterPro" id="IPR050472">
    <property type="entry name" value="Anth_synth/Amidotransfase"/>
</dbReference>
<dbReference type="InterPro" id="IPR029062">
    <property type="entry name" value="Class_I_gatase-like"/>
</dbReference>
<dbReference type="InterPro" id="IPR017926">
    <property type="entry name" value="GATASE"/>
</dbReference>
<evidence type="ECO:0000256" key="3">
    <source>
        <dbReference type="ARBA" id="ARBA00007800"/>
    </source>
</evidence>
<feature type="binding site" evidence="11">
    <location>
        <position position="227"/>
    </location>
    <ligand>
        <name>L-glutamine</name>
        <dbReference type="ChEBI" id="CHEBI:58359"/>
    </ligand>
</feature>